<proteinExistence type="predicted"/>
<feature type="region of interest" description="Disordered" evidence="1">
    <location>
        <begin position="96"/>
        <end position="115"/>
    </location>
</feature>
<gene>
    <name evidence="2" type="ORF">SPSIL_025570</name>
</gene>
<dbReference type="EMBL" id="CP155573">
    <property type="protein sequence ID" value="XFO66407.1"/>
    <property type="molecule type" value="Genomic_DNA"/>
</dbReference>
<protein>
    <submittedName>
        <fullName evidence="2">Uncharacterized protein</fullName>
    </submittedName>
</protein>
<keyword evidence="3" id="KW-1185">Reference proteome</keyword>
<evidence type="ECO:0000256" key="1">
    <source>
        <dbReference type="SAM" id="MobiDB-lite"/>
    </source>
</evidence>
<sequence length="197" mass="21340">MGIFRELRNECLIRELEHELNTDVLLFGFDGIVYFGNLQKVDDCRIAFLSPAIEADSNVEILSPGGEVVDVRFLNLDLWQIVAKATGVKTSPFDNGHSPGLAVSSEATQRTEASERQESHELICLLKRMIGDLVVITTLGGFIFQGTLGNVDDELAFISVDEIFGPATSSGISDDVVSTAVINLEAITSVSRSAECC</sequence>
<dbReference type="Proteomes" id="UP000216752">
    <property type="component" value="Chromosome"/>
</dbReference>
<evidence type="ECO:0000313" key="2">
    <source>
        <dbReference type="EMBL" id="XFO66407.1"/>
    </source>
</evidence>
<dbReference type="RefSeq" id="WP_094602947.1">
    <property type="nucleotide sequence ID" value="NZ_CP155573.1"/>
</dbReference>
<organism evidence="2 3">
    <name type="scientific">Sporomusa silvacetica DSM 10669</name>
    <dbReference type="NCBI Taxonomy" id="1123289"/>
    <lineage>
        <taxon>Bacteria</taxon>
        <taxon>Bacillati</taxon>
        <taxon>Bacillota</taxon>
        <taxon>Negativicutes</taxon>
        <taxon>Selenomonadales</taxon>
        <taxon>Sporomusaceae</taxon>
        <taxon>Sporomusa</taxon>
    </lineage>
</organism>
<name>A0ABZ3IL48_9FIRM</name>
<accession>A0ABZ3IL48</accession>
<reference evidence="2" key="1">
    <citation type="submission" date="2024-05" db="EMBL/GenBank/DDBJ databases">
        <title>Isolation and characterization of Sporomusa carbonis sp. nov., a carboxydotrophic hydrogenogen in the genus of Sporomusa isolated from a charcoal burning pile.</title>
        <authorList>
            <person name="Boeer T."/>
            <person name="Rosenbaum F."/>
            <person name="Eysell L."/>
            <person name="Mueller V."/>
            <person name="Daniel R."/>
            <person name="Poehlein A."/>
        </authorList>
    </citation>
    <scope>NUCLEOTIDE SEQUENCE [LARGE SCALE GENOMIC DNA]</scope>
    <source>
        <strain evidence="2">DSM 10669</strain>
    </source>
</reference>
<evidence type="ECO:0000313" key="3">
    <source>
        <dbReference type="Proteomes" id="UP000216752"/>
    </source>
</evidence>